<name>A0A9P8W8I6_9HYPO</name>
<dbReference type="AlphaFoldDB" id="A0A9P8W8I6"/>
<dbReference type="SUPFAM" id="SSF52047">
    <property type="entry name" value="RNI-like"/>
    <property type="match status" value="1"/>
</dbReference>
<proteinExistence type="predicted"/>
<dbReference type="Gene3D" id="3.80.10.10">
    <property type="entry name" value="Ribonuclease Inhibitor"/>
    <property type="match status" value="1"/>
</dbReference>
<feature type="region of interest" description="Disordered" evidence="1">
    <location>
        <begin position="648"/>
        <end position="685"/>
    </location>
</feature>
<dbReference type="InterPro" id="IPR032675">
    <property type="entry name" value="LRR_dom_sf"/>
</dbReference>
<comment type="caution">
    <text evidence="2">The sequence shown here is derived from an EMBL/GenBank/DDBJ whole genome shotgun (WGS) entry which is preliminary data.</text>
</comment>
<dbReference type="OrthoDB" id="5138633at2759"/>
<sequence length="685" mass="77982">MDTKDDPECPSNPSSGLESLPLHLLESISGYVAYRESNRKSLFAFALASKICCRATDRERFRHVRVHARAPKQLRRVVQKWQNMLDTDRRLRHVRILTVSGSCDMKMQEPDDEEEGGGIENQATSEFGNFEECRWGDEEEEDNWCRSSFRSTYSKLPELPSTEEERKRHDEAWLPVAQLCRALPGLRDILYTSLSQMPRCLLSALHDAHPTSRLHMQAFNLRSLGPHPDDQPQAVDPDELALATSPCLFSLTMITNSCPRHDYVDYNEEAVMAMIKGAAPRLTNVRHSNSNIVAFQGARLAIAGPRPPWRGFRLRDMESAGNKPGIGHLQSLFLGGGPWTPESIVKWSSYTDFRNLRLLWVQNSVDLDSLLQLVQMADDGHFANLQSLSLVMFDMDLGSDAPQPSDEPEIDDAIRDLLQLLSPLKSLRLTGSLVSGMILDAIISHHGGSLRRLKLLRPRFSFSLGNIREISQKCPELEELEIMVRRLQGGEEEVKLYRALGTLPRLERLNLLLDCAVKALPRPDNDDDQDETFDVSRVDRLSIPMMQQVFMNAAMDSTLALDIFRVISRNNSMLKVKLRPTGMHLAGEFGRWVRCIGKSWMVRRNPNGEIVIQEVRKRERAYFESFIFEKKRGGEETQRIKAAWDGLWPPRSETRKDDWSSFPLAPDVVDDEKSSHDIPMAREVK</sequence>
<gene>
    <name evidence="2" type="ORF">B0T10DRAFT_594311</name>
</gene>
<reference evidence="2 3" key="1">
    <citation type="journal article" date="2021" name="Nat. Commun.">
        <title>Genetic determinants of endophytism in the Arabidopsis root mycobiome.</title>
        <authorList>
            <person name="Mesny F."/>
            <person name="Miyauchi S."/>
            <person name="Thiergart T."/>
            <person name="Pickel B."/>
            <person name="Atanasova L."/>
            <person name="Karlsson M."/>
            <person name="Huettel B."/>
            <person name="Barry K.W."/>
            <person name="Haridas S."/>
            <person name="Chen C."/>
            <person name="Bauer D."/>
            <person name="Andreopoulos W."/>
            <person name="Pangilinan J."/>
            <person name="LaButti K."/>
            <person name="Riley R."/>
            <person name="Lipzen A."/>
            <person name="Clum A."/>
            <person name="Drula E."/>
            <person name="Henrissat B."/>
            <person name="Kohler A."/>
            <person name="Grigoriev I.V."/>
            <person name="Martin F.M."/>
            <person name="Hacquard S."/>
        </authorList>
    </citation>
    <scope>NUCLEOTIDE SEQUENCE [LARGE SCALE GENOMIC DNA]</scope>
    <source>
        <strain evidence="2 3">MPI-CAGE-CH-0241</strain>
    </source>
</reference>
<evidence type="ECO:0000256" key="1">
    <source>
        <dbReference type="SAM" id="MobiDB-lite"/>
    </source>
</evidence>
<evidence type="ECO:0000313" key="2">
    <source>
        <dbReference type="EMBL" id="KAH6892536.1"/>
    </source>
</evidence>
<organism evidence="2 3">
    <name type="scientific">Thelonectria olida</name>
    <dbReference type="NCBI Taxonomy" id="1576542"/>
    <lineage>
        <taxon>Eukaryota</taxon>
        <taxon>Fungi</taxon>
        <taxon>Dikarya</taxon>
        <taxon>Ascomycota</taxon>
        <taxon>Pezizomycotina</taxon>
        <taxon>Sordariomycetes</taxon>
        <taxon>Hypocreomycetidae</taxon>
        <taxon>Hypocreales</taxon>
        <taxon>Nectriaceae</taxon>
        <taxon>Thelonectria</taxon>
    </lineage>
</organism>
<accession>A0A9P8W8I6</accession>
<feature type="compositionally biased region" description="Basic and acidic residues" evidence="1">
    <location>
        <begin position="671"/>
        <end position="685"/>
    </location>
</feature>
<evidence type="ECO:0000313" key="3">
    <source>
        <dbReference type="Proteomes" id="UP000777438"/>
    </source>
</evidence>
<keyword evidence="3" id="KW-1185">Reference proteome</keyword>
<dbReference type="Proteomes" id="UP000777438">
    <property type="component" value="Unassembled WGS sequence"/>
</dbReference>
<protein>
    <submittedName>
        <fullName evidence="2">Uncharacterized protein</fullName>
    </submittedName>
</protein>
<dbReference type="EMBL" id="JAGPYM010000007">
    <property type="protein sequence ID" value="KAH6892536.1"/>
    <property type="molecule type" value="Genomic_DNA"/>
</dbReference>